<feature type="transmembrane region" description="Helical" evidence="7">
    <location>
        <begin position="290"/>
        <end position="311"/>
    </location>
</feature>
<feature type="transmembrane region" description="Helical" evidence="7">
    <location>
        <begin position="245"/>
        <end position="270"/>
    </location>
</feature>
<protein>
    <submittedName>
        <fullName evidence="9">ABC transporter permease</fullName>
    </submittedName>
</protein>
<feature type="domain" description="ABC3 transporter permease C-terminal" evidence="8">
    <location>
        <begin position="250"/>
        <end position="361"/>
    </location>
</feature>
<feature type="transmembrane region" description="Helical" evidence="7">
    <location>
        <begin position="15"/>
        <end position="36"/>
    </location>
</feature>
<evidence type="ECO:0000256" key="3">
    <source>
        <dbReference type="ARBA" id="ARBA00022475"/>
    </source>
</evidence>
<accession>A0A3E2DHW7</accession>
<gene>
    <name evidence="9" type="ORF">CHT91_06910</name>
</gene>
<comment type="subcellular location">
    <subcellularLocation>
        <location evidence="1">Cell membrane</location>
        <topology evidence="1">Multi-pass membrane protein</topology>
    </subcellularLocation>
</comment>
<name>A0A3E2DHW7_9ACTN</name>
<dbReference type="PANTHER" id="PTHR43738:SF1">
    <property type="entry name" value="HEMIN TRANSPORT SYSTEM PERMEASE PROTEIN HRTB-RELATED"/>
    <property type="match status" value="1"/>
</dbReference>
<evidence type="ECO:0000313" key="9">
    <source>
        <dbReference type="EMBL" id="RFT44553.1"/>
    </source>
</evidence>
<dbReference type="Pfam" id="PF02687">
    <property type="entry name" value="FtsX"/>
    <property type="match status" value="1"/>
</dbReference>
<evidence type="ECO:0000256" key="4">
    <source>
        <dbReference type="ARBA" id="ARBA00022692"/>
    </source>
</evidence>
<evidence type="ECO:0000313" key="10">
    <source>
        <dbReference type="Proteomes" id="UP000259211"/>
    </source>
</evidence>
<evidence type="ECO:0000256" key="7">
    <source>
        <dbReference type="SAM" id="Phobius"/>
    </source>
</evidence>
<keyword evidence="2" id="KW-0813">Transport</keyword>
<sequence length="366" mass="38910">MFLALREIRHQRGRFALIVAVIALIAYLAFFLASLATGLAHSYRSAIDDWDATSVALTDDSNESVTASRLSKDQVEVATTDNDAEPLVVSGVVLKAADSSQSGRAKVSAFAFGIDRFGFLAPEKVGGGITEGRSIEHPDSEIVVDDTVAREGWQVGDKLQLNSNSHTWTIVGFTHDQTFQATPVIFVDEKALAKEPPTDAPVAVNAVVSRIGWSPSQARDLGKAELTTLSSDDFVKTLAGYDAQVLTFGLMIGALVIIASFALGIFVYVLTLQKRAALGILKARGVPTSYLVRSGAIQTLLLALVGLAVGLALTLLTGTVLPDKVPFQFTWWLYGITTAVFALFSVIGGLLSVKVISGIDPVEAIS</sequence>
<evidence type="ECO:0000256" key="2">
    <source>
        <dbReference type="ARBA" id="ARBA00022448"/>
    </source>
</evidence>
<evidence type="ECO:0000256" key="1">
    <source>
        <dbReference type="ARBA" id="ARBA00004651"/>
    </source>
</evidence>
<reference evidence="9 10" key="1">
    <citation type="submission" date="2017-07" db="EMBL/GenBank/DDBJ databases">
        <authorList>
            <person name="Sun Z.S."/>
            <person name="Albrecht U."/>
            <person name="Echele G."/>
            <person name="Lee C.C."/>
        </authorList>
    </citation>
    <scope>NUCLEOTIDE SEQUENCE [LARGE SCALE GENOMIC DNA]</scope>
    <source>
        <strain evidence="9 10">P16-029</strain>
    </source>
</reference>
<dbReference type="GO" id="GO:0005886">
    <property type="term" value="C:plasma membrane"/>
    <property type="evidence" value="ECO:0007669"/>
    <property type="project" value="UniProtKB-SubCell"/>
</dbReference>
<keyword evidence="3" id="KW-1003">Cell membrane</keyword>
<organism evidence="9 10">
    <name type="scientific">Cutibacterium avidum</name>
    <dbReference type="NCBI Taxonomy" id="33010"/>
    <lineage>
        <taxon>Bacteria</taxon>
        <taxon>Bacillati</taxon>
        <taxon>Actinomycetota</taxon>
        <taxon>Actinomycetes</taxon>
        <taxon>Propionibacteriales</taxon>
        <taxon>Propionibacteriaceae</taxon>
        <taxon>Cutibacterium</taxon>
    </lineage>
</organism>
<keyword evidence="5 7" id="KW-1133">Transmembrane helix</keyword>
<dbReference type="PANTHER" id="PTHR43738">
    <property type="entry name" value="ABC TRANSPORTER, MEMBRANE PROTEIN"/>
    <property type="match status" value="1"/>
</dbReference>
<dbReference type="Proteomes" id="UP000259211">
    <property type="component" value="Unassembled WGS sequence"/>
</dbReference>
<proteinExistence type="predicted"/>
<dbReference type="InterPro" id="IPR051125">
    <property type="entry name" value="ABC-4/HrtB_transporter"/>
</dbReference>
<feature type="transmembrane region" description="Helical" evidence="7">
    <location>
        <begin position="331"/>
        <end position="351"/>
    </location>
</feature>
<evidence type="ECO:0000259" key="8">
    <source>
        <dbReference type="Pfam" id="PF02687"/>
    </source>
</evidence>
<evidence type="ECO:0000256" key="5">
    <source>
        <dbReference type="ARBA" id="ARBA00022989"/>
    </source>
</evidence>
<keyword evidence="4 7" id="KW-0812">Transmembrane</keyword>
<dbReference type="EMBL" id="NOWI01000005">
    <property type="protein sequence ID" value="RFT44553.1"/>
    <property type="molecule type" value="Genomic_DNA"/>
</dbReference>
<dbReference type="InterPro" id="IPR003838">
    <property type="entry name" value="ABC3_permease_C"/>
</dbReference>
<comment type="caution">
    <text evidence="9">The sequence shown here is derived from an EMBL/GenBank/DDBJ whole genome shotgun (WGS) entry which is preliminary data.</text>
</comment>
<evidence type="ECO:0000256" key="6">
    <source>
        <dbReference type="ARBA" id="ARBA00023136"/>
    </source>
</evidence>
<dbReference type="RefSeq" id="WP_117189336.1">
    <property type="nucleotide sequence ID" value="NZ_JAQDJS010000001.1"/>
</dbReference>
<dbReference type="AlphaFoldDB" id="A0A3E2DHW7"/>
<keyword evidence="6 7" id="KW-0472">Membrane</keyword>